<dbReference type="AlphaFoldDB" id="A0A1M7PMU1"/>
<dbReference type="STRING" id="178356.SAMN05216269_1204"/>
<organism evidence="1 2">
    <name type="scientific">Flavobacterium xinjiangense</name>
    <dbReference type="NCBI Taxonomy" id="178356"/>
    <lineage>
        <taxon>Bacteria</taxon>
        <taxon>Pseudomonadati</taxon>
        <taxon>Bacteroidota</taxon>
        <taxon>Flavobacteriia</taxon>
        <taxon>Flavobacteriales</taxon>
        <taxon>Flavobacteriaceae</taxon>
        <taxon>Flavobacterium</taxon>
    </lineage>
</organism>
<dbReference type="EMBL" id="FRCL01000020">
    <property type="protein sequence ID" value="SHN18566.1"/>
    <property type="molecule type" value="Genomic_DNA"/>
</dbReference>
<evidence type="ECO:0008006" key="3">
    <source>
        <dbReference type="Google" id="ProtNLM"/>
    </source>
</evidence>
<reference evidence="2" key="1">
    <citation type="submission" date="2016-11" db="EMBL/GenBank/DDBJ databases">
        <authorList>
            <person name="Varghese N."/>
            <person name="Submissions S."/>
        </authorList>
    </citation>
    <scope>NUCLEOTIDE SEQUENCE [LARGE SCALE GENOMIC DNA]</scope>
    <source>
        <strain evidence="2">CGMCC 1.2749</strain>
    </source>
</reference>
<gene>
    <name evidence="1" type="ORF">SAMN05216269_1204</name>
</gene>
<proteinExistence type="predicted"/>
<evidence type="ECO:0000313" key="2">
    <source>
        <dbReference type="Proteomes" id="UP000184092"/>
    </source>
</evidence>
<dbReference type="PROSITE" id="PS51257">
    <property type="entry name" value="PROKAR_LIPOPROTEIN"/>
    <property type="match status" value="1"/>
</dbReference>
<name>A0A1M7PMU1_9FLAO</name>
<sequence length="158" mass="18027">MKIIYLIFILTFFIGCNDKTRNFEGIGQIKLGSNFDSLPSSKLFKNHSGNEYTIDSFKLSNEIGFVKNLNIKTDNGIIYDVSFNNSETTNISAIDSLMKNFHKFNLINIAENKSSPIQIFEETDGVVDFSKIVTKNNSQPIDYRYFDIKKVVNKADEN</sequence>
<keyword evidence="2" id="KW-1185">Reference proteome</keyword>
<evidence type="ECO:0000313" key="1">
    <source>
        <dbReference type="EMBL" id="SHN18566.1"/>
    </source>
</evidence>
<dbReference type="RefSeq" id="WP_073211413.1">
    <property type="nucleotide sequence ID" value="NZ_FRCL01000020.1"/>
</dbReference>
<dbReference type="OrthoDB" id="9947461at2"/>
<dbReference type="Proteomes" id="UP000184092">
    <property type="component" value="Unassembled WGS sequence"/>
</dbReference>
<accession>A0A1M7PMU1</accession>
<protein>
    <recommendedName>
        <fullName evidence="3">Lipoprotein</fullName>
    </recommendedName>
</protein>